<feature type="coiled-coil region" evidence="1">
    <location>
        <begin position="756"/>
        <end position="800"/>
    </location>
</feature>
<evidence type="ECO:0000313" key="2">
    <source>
        <dbReference type="EMBL" id="ETV69047.1"/>
    </source>
</evidence>
<reference evidence="2" key="1">
    <citation type="submission" date="2013-12" db="EMBL/GenBank/DDBJ databases">
        <title>The Genome Sequence of Aphanomyces astaci APO3.</title>
        <authorList>
            <consortium name="The Broad Institute Genomics Platform"/>
            <person name="Russ C."/>
            <person name="Tyler B."/>
            <person name="van West P."/>
            <person name="Dieguez-Uribeondo J."/>
            <person name="Young S.K."/>
            <person name="Zeng Q."/>
            <person name="Gargeya S."/>
            <person name="Fitzgerald M."/>
            <person name="Abouelleil A."/>
            <person name="Alvarado L."/>
            <person name="Chapman S.B."/>
            <person name="Gainer-Dewar J."/>
            <person name="Goldberg J."/>
            <person name="Griggs A."/>
            <person name="Gujja S."/>
            <person name="Hansen M."/>
            <person name="Howarth C."/>
            <person name="Imamovic A."/>
            <person name="Ireland A."/>
            <person name="Larimer J."/>
            <person name="McCowan C."/>
            <person name="Murphy C."/>
            <person name="Pearson M."/>
            <person name="Poon T.W."/>
            <person name="Priest M."/>
            <person name="Roberts A."/>
            <person name="Saif S."/>
            <person name="Shea T."/>
            <person name="Sykes S."/>
            <person name="Wortman J."/>
            <person name="Nusbaum C."/>
            <person name="Birren B."/>
        </authorList>
    </citation>
    <scope>NUCLEOTIDE SEQUENCE [LARGE SCALE GENOMIC DNA]</scope>
    <source>
        <strain evidence="2">APO3</strain>
    </source>
</reference>
<proteinExistence type="predicted"/>
<accession>W4FNL1</accession>
<dbReference type="AlphaFoldDB" id="W4FNL1"/>
<dbReference type="GeneID" id="20817185"/>
<dbReference type="OrthoDB" id="79281at2759"/>
<evidence type="ECO:0000256" key="1">
    <source>
        <dbReference type="SAM" id="Coils"/>
    </source>
</evidence>
<dbReference type="VEuPathDB" id="FungiDB:H257_15189"/>
<protein>
    <recommendedName>
        <fullName evidence="3">Sfi1 spindle body domain-containing protein</fullName>
    </recommendedName>
</protein>
<name>W4FNL1_APHAT</name>
<organism evidence="2">
    <name type="scientific">Aphanomyces astaci</name>
    <name type="common">Crayfish plague agent</name>
    <dbReference type="NCBI Taxonomy" id="112090"/>
    <lineage>
        <taxon>Eukaryota</taxon>
        <taxon>Sar</taxon>
        <taxon>Stramenopiles</taxon>
        <taxon>Oomycota</taxon>
        <taxon>Saprolegniomycetes</taxon>
        <taxon>Saprolegniales</taxon>
        <taxon>Verrucalvaceae</taxon>
        <taxon>Aphanomyces</taxon>
    </lineage>
</organism>
<dbReference type="EMBL" id="KI913180">
    <property type="protein sequence ID" value="ETV69047.1"/>
    <property type="molecule type" value="Genomic_DNA"/>
</dbReference>
<evidence type="ECO:0008006" key="3">
    <source>
        <dbReference type="Google" id="ProtNLM"/>
    </source>
</evidence>
<dbReference type="RefSeq" id="XP_009841506.1">
    <property type="nucleotide sequence ID" value="XM_009843204.1"/>
</dbReference>
<feature type="coiled-coil region" evidence="1">
    <location>
        <begin position="834"/>
        <end position="899"/>
    </location>
</feature>
<gene>
    <name evidence="2" type="ORF">H257_15189</name>
</gene>
<sequence>MPRDKHFYYAKYRDMLPEIKYYMRLKLTPLVYIHQHYLRHQLRRALARWTCNLQLNAMASHERELSTRLQKVAVWVLQSRVCGQVDAACRRLYRMHRFRVLATRFCRWKQHVTQYARIMEHAPAYLEWIVTTSQPAGQDRARAAIDVIEFKGQRLVQLHWKRLVRHHRARFRRWRQVTLGVERLRQRLWEWKERLRLYRWREWVHMKKQTHALSAQNKVELQFYRVRNCMRRWTLYRRQVHVQRVLARVTMIGWHRTTALRVFLRLQSHMHCYRKLRRAIQRFTSSCTRYGTSQVRKAWTVWLHATMSYKTTQTTITAVLRRMQLSSLRQGFYQLRSHCVEATYQAHVARVECAAGRVYGVKAIIRLWQLAILTRIRRAFHHLRSVTLHLKQDEVHRKHMVLWGTWVQWRRYHHSKALEQMEMIQDLKCREFEFRRQRLTHLGVPWGANMNLTRRTLHWLVTRHCFVTWKSQRYVQVTEGSMQRIWGHHSHRLLRQSTFQRWKHTTVVARKQVLVESGASMQKLLAAVTHQLQRHSDRHLCRRWFQTWRVSANQRRASCCVLQRVVATLHTGNLVRSFMHWKAWAERYAASCRLFAAALHSIQVGARWVLQSTTTCLLNVWRLWAAKARVRQQLAKQFQQLQDRYYQHEKHTLWQKWRQLFVSAAKNHETNRGLVCAMWQVWTSRLIDSKTQRRLLRRLTLSMYITRLRRALHRWTQHVLFQVTVIKTRHLQTRLAERDQQLRELLTDQATRCRQLEQLFAERQKMMQLLEESRQKLQQFKRLQAENQELKRGLEHGDRQDKLVEQLQGMETLWMGSVFETFRLGQCRLSDRLIGQVEAENERLRTDRERQEVASHVRLSELSMQLAEAREVCVRLKELEKYNQQLEERLQAQELAQKRSFLQHMGASKLPYEP</sequence>
<keyword evidence="1" id="KW-0175">Coiled coil</keyword>